<dbReference type="SUPFAM" id="SSF103473">
    <property type="entry name" value="MFS general substrate transporter"/>
    <property type="match status" value="1"/>
</dbReference>
<evidence type="ECO:0000313" key="4">
    <source>
        <dbReference type="Proteomes" id="UP000256541"/>
    </source>
</evidence>
<keyword evidence="2" id="KW-0812">Transmembrane</keyword>
<dbReference type="InterPro" id="IPR036259">
    <property type="entry name" value="MFS_trans_sf"/>
</dbReference>
<protein>
    <recommendedName>
        <fullName evidence="5">Potassium transporter Trk</fullName>
    </recommendedName>
</protein>
<organism evidence="3 4">
    <name type="scientific">Subtercola boreus</name>
    <dbReference type="NCBI Taxonomy" id="120213"/>
    <lineage>
        <taxon>Bacteria</taxon>
        <taxon>Bacillati</taxon>
        <taxon>Actinomycetota</taxon>
        <taxon>Actinomycetes</taxon>
        <taxon>Micrococcales</taxon>
        <taxon>Microbacteriaceae</taxon>
        <taxon>Subtercola</taxon>
    </lineage>
</organism>
<dbReference type="AlphaFoldDB" id="A0A3E0VT59"/>
<dbReference type="EMBL" id="NBXB01000041">
    <property type="protein sequence ID" value="RFA12553.1"/>
    <property type="molecule type" value="Genomic_DNA"/>
</dbReference>
<feature type="transmembrane region" description="Helical" evidence="2">
    <location>
        <begin position="76"/>
        <end position="98"/>
    </location>
</feature>
<dbReference type="RefSeq" id="WP_116412645.1">
    <property type="nucleotide sequence ID" value="NZ_NBXB01000041.1"/>
</dbReference>
<evidence type="ECO:0000256" key="2">
    <source>
        <dbReference type="SAM" id="Phobius"/>
    </source>
</evidence>
<reference evidence="3 4" key="1">
    <citation type="submission" date="2017-04" db="EMBL/GenBank/DDBJ databases">
        <title>Comparative genome analysis of Subtercola boreus.</title>
        <authorList>
            <person name="Cho Y.-J."/>
            <person name="Cho A."/>
            <person name="Kim O.-S."/>
            <person name="Lee J.-I."/>
        </authorList>
    </citation>
    <scope>NUCLEOTIDE SEQUENCE [LARGE SCALE GENOMIC DNA]</scope>
    <source>
        <strain evidence="3 4">P27479</strain>
    </source>
</reference>
<name>A0A3E0VT59_9MICO</name>
<dbReference type="OrthoDB" id="5125407at2"/>
<evidence type="ECO:0000313" key="3">
    <source>
        <dbReference type="EMBL" id="RFA12553.1"/>
    </source>
</evidence>
<evidence type="ECO:0008006" key="5">
    <source>
        <dbReference type="Google" id="ProtNLM"/>
    </source>
</evidence>
<comment type="caution">
    <text evidence="3">The sequence shown here is derived from an EMBL/GenBank/DDBJ whole genome shotgun (WGS) entry which is preliminary data.</text>
</comment>
<keyword evidence="2" id="KW-0472">Membrane</keyword>
<evidence type="ECO:0000256" key="1">
    <source>
        <dbReference type="SAM" id="MobiDB-lite"/>
    </source>
</evidence>
<proteinExistence type="predicted"/>
<gene>
    <name evidence="3" type="ORF">B7R22_15680</name>
</gene>
<feature type="transmembrane region" description="Helical" evidence="2">
    <location>
        <begin position="45"/>
        <end position="64"/>
    </location>
</feature>
<feature type="region of interest" description="Disordered" evidence="1">
    <location>
        <begin position="1"/>
        <end position="27"/>
    </location>
</feature>
<keyword evidence="2" id="KW-1133">Transmembrane helix</keyword>
<sequence length="124" mass="13278">MSDTDHPEAESTPSEAPDRAEQVIGEQDFGSDTVTIHRSPRYFRFMIAGVIAGVIAALVLTFAFPQPAGFNPAQIFGFLGLLCVVAGIVLGSAVALIIDRVSRRRAKTIQMERVGSSADESLDN</sequence>
<accession>A0A3E0VT59</accession>
<dbReference type="Proteomes" id="UP000256541">
    <property type="component" value="Unassembled WGS sequence"/>
</dbReference>